<feature type="transmembrane region" description="Helical" evidence="2">
    <location>
        <begin position="186"/>
        <end position="205"/>
    </location>
</feature>
<keyword evidence="2" id="KW-1133">Transmembrane helix</keyword>
<dbReference type="InterPro" id="IPR001845">
    <property type="entry name" value="HTH_ArsR_DNA-bd_dom"/>
</dbReference>
<dbReference type="CDD" id="cd00090">
    <property type="entry name" value="HTH_ARSR"/>
    <property type="match status" value="1"/>
</dbReference>
<dbReference type="InterPro" id="IPR056525">
    <property type="entry name" value="HVO_1552_C"/>
</dbReference>
<evidence type="ECO:0000313" key="4">
    <source>
        <dbReference type="EMBL" id="SEO83128.1"/>
    </source>
</evidence>
<feature type="domain" description="HTH arsR-type" evidence="3">
    <location>
        <begin position="31"/>
        <end position="111"/>
    </location>
</feature>
<dbReference type="InterPro" id="IPR036388">
    <property type="entry name" value="WH-like_DNA-bd_sf"/>
</dbReference>
<dbReference type="Pfam" id="PF24267">
    <property type="entry name" value="HVO_1552_C"/>
    <property type="match status" value="1"/>
</dbReference>
<dbReference type="SMART" id="SM00418">
    <property type="entry name" value="HTH_ARSR"/>
    <property type="match status" value="1"/>
</dbReference>
<keyword evidence="2" id="KW-0472">Membrane</keyword>
<keyword evidence="5" id="KW-1185">Reference proteome</keyword>
<dbReference type="PANTHER" id="PTHR38600">
    <property type="entry name" value="TRANSCRIPTIONAL REGULATORY PROTEIN"/>
    <property type="match status" value="1"/>
</dbReference>
<dbReference type="Pfam" id="PF12840">
    <property type="entry name" value="HTH_20"/>
    <property type="match status" value="1"/>
</dbReference>
<evidence type="ECO:0000256" key="1">
    <source>
        <dbReference type="SAM" id="MobiDB-lite"/>
    </source>
</evidence>
<dbReference type="EMBL" id="FODV01000005">
    <property type="protein sequence ID" value="SEO83128.1"/>
    <property type="molecule type" value="Genomic_DNA"/>
</dbReference>
<reference evidence="5" key="1">
    <citation type="submission" date="2016-10" db="EMBL/GenBank/DDBJ databases">
        <authorList>
            <person name="Varghese N."/>
            <person name="Submissions S."/>
        </authorList>
    </citation>
    <scope>NUCLEOTIDE SEQUENCE [LARGE SCALE GENOMIC DNA]</scope>
    <source>
        <strain evidence="5">CGMCC 1.10121</strain>
    </source>
</reference>
<dbReference type="OrthoDB" id="11368at2157"/>
<feature type="transmembrane region" description="Helical" evidence="2">
    <location>
        <begin position="126"/>
        <end position="144"/>
    </location>
</feature>
<dbReference type="RefSeq" id="WP_089824727.1">
    <property type="nucleotide sequence ID" value="NZ_FODV01000005.1"/>
</dbReference>
<dbReference type="Gene3D" id="1.10.10.10">
    <property type="entry name" value="Winged helix-like DNA-binding domain superfamily/Winged helix DNA-binding domain"/>
    <property type="match status" value="1"/>
</dbReference>
<name>A0A1H8SXQ8_9EURY</name>
<organism evidence="4 5">
    <name type="scientific">Halogranum amylolyticum</name>
    <dbReference type="NCBI Taxonomy" id="660520"/>
    <lineage>
        <taxon>Archaea</taxon>
        <taxon>Methanobacteriati</taxon>
        <taxon>Methanobacteriota</taxon>
        <taxon>Stenosarchaea group</taxon>
        <taxon>Halobacteria</taxon>
        <taxon>Halobacteriales</taxon>
        <taxon>Haloferacaceae</taxon>
    </lineage>
</organism>
<evidence type="ECO:0000313" key="5">
    <source>
        <dbReference type="Proteomes" id="UP000199126"/>
    </source>
</evidence>
<dbReference type="Proteomes" id="UP000199126">
    <property type="component" value="Unassembled WGS sequence"/>
</dbReference>
<dbReference type="InterPro" id="IPR011991">
    <property type="entry name" value="ArsR-like_HTH"/>
</dbReference>
<dbReference type="AlphaFoldDB" id="A0A1H8SXQ8"/>
<sequence length="207" mass="21605">MAKLLPSSPDTSAVEASEPRVIGVDSEDADEMLSALSSSTARKLLSALHEDPDSPSSLADRLDTSLQNVQYHLGKLEAADLVTVADTVYSEKGREMKVYAPSNRPLVVFAGREEDSTGLKAALKRLLGGLGILGFGSLIAQYLLTDGPWFGLASTGSGDAATTESVQVAADTAATTSAATTLPPGVVFFLGGALVLCLAFAVWYVRR</sequence>
<evidence type="ECO:0000259" key="3">
    <source>
        <dbReference type="SMART" id="SM00418"/>
    </source>
</evidence>
<accession>A0A1H8SXQ8</accession>
<dbReference type="GO" id="GO:0003700">
    <property type="term" value="F:DNA-binding transcription factor activity"/>
    <property type="evidence" value="ECO:0007669"/>
    <property type="project" value="InterPro"/>
</dbReference>
<proteinExistence type="predicted"/>
<dbReference type="SUPFAM" id="SSF46785">
    <property type="entry name" value="Winged helix' DNA-binding domain"/>
    <property type="match status" value="1"/>
</dbReference>
<dbReference type="InterPro" id="IPR036390">
    <property type="entry name" value="WH_DNA-bd_sf"/>
</dbReference>
<feature type="region of interest" description="Disordered" evidence="1">
    <location>
        <begin position="1"/>
        <end position="25"/>
    </location>
</feature>
<protein>
    <submittedName>
        <fullName evidence="4">Helix-turn-helix domain-containing protein</fullName>
    </submittedName>
</protein>
<gene>
    <name evidence="4" type="ORF">SAMN04487948_105373</name>
</gene>
<evidence type="ECO:0000256" key="2">
    <source>
        <dbReference type="SAM" id="Phobius"/>
    </source>
</evidence>
<dbReference type="PANTHER" id="PTHR38600:SF1">
    <property type="entry name" value="TRANSCRIPTIONAL REGULATORY PROTEIN"/>
    <property type="match status" value="1"/>
</dbReference>
<keyword evidence="2" id="KW-0812">Transmembrane</keyword>